<comment type="caution">
    <text evidence="4">The sequence shown here is derived from an EMBL/GenBank/DDBJ whole genome shotgun (WGS) entry which is preliminary data.</text>
</comment>
<dbReference type="PANTHER" id="PTHR37483">
    <property type="entry name" value="UPF0125 PROTEIN RATB"/>
    <property type="match status" value="1"/>
</dbReference>
<comment type="similarity">
    <text evidence="1 2">Belongs to the UPF0125 (RnfH) family.</text>
</comment>
<dbReference type="EMBL" id="NOIG01000011">
    <property type="protein sequence ID" value="OYD48997.1"/>
    <property type="molecule type" value="Genomic_DNA"/>
</dbReference>
<evidence type="ECO:0000256" key="3">
    <source>
        <dbReference type="SAM" id="MobiDB-lite"/>
    </source>
</evidence>
<dbReference type="HAMAP" id="MF_00460">
    <property type="entry name" value="UPF0125_RnfH"/>
    <property type="match status" value="1"/>
</dbReference>
<sequence length="117" mass="12476">MQITVVVCVAPRETREWTLDLPHGASVADALRAIGAAPLPSPAPAGAAEMTEMGAPFVGVWGRAAALDAPLQRGDRVEVYRPLKVDPKVARRERFARQGARSTGLFARQRPGGKSGY</sequence>
<dbReference type="Proteomes" id="UP000215441">
    <property type="component" value="Unassembled WGS sequence"/>
</dbReference>
<gene>
    <name evidence="4" type="ORF">CBY09_17425</name>
</gene>
<evidence type="ECO:0000256" key="2">
    <source>
        <dbReference type="HAMAP-Rule" id="MF_00460"/>
    </source>
</evidence>
<dbReference type="SUPFAM" id="SSF54285">
    <property type="entry name" value="MoaD/ThiS"/>
    <property type="match status" value="1"/>
</dbReference>
<dbReference type="AlphaFoldDB" id="A0A235EKB5"/>
<protein>
    <recommendedName>
        <fullName evidence="2">UPF0125 protein CBY09_17425</fullName>
    </recommendedName>
</protein>
<accession>A0A235EKB5</accession>
<dbReference type="InterPro" id="IPR016155">
    <property type="entry name" value="Mopterin_synth/thiamin_S_b"/>
</dbReference>
<evidence type="ECO:0000313" key="4">
    <source>
        <dbReference type="EMBL" id="OYD48997.1"/>
    </source>
</evidence>
<evidence type="ECO:0000256" key="1">
    <source>
        <dbReference type="ARBA" id="ARBA00010645"/>
    </source>
</evidence>
<dbReference type="OrthoDB" id="9796575at2"/>
<evidence type="ECO:0000313" key="5">
    <source>
        <dbReference type="Proteomes" id="UP000215441"/>
    </source>
</evidence>
<name>A0A235EKB5_9BURK</name>
<feature type="region of interest" description="Disordered" evidence="3">
    <location>
        <begin position="94"/>
        <end position="117"/>
    </location>
</feature>
<dbReference type="InterPro" id="IPR037021">
    <property type="entry name" value="RnfH_sf"/>
</dbReference>
<dbReference type="InterPro" id="IPR005346">
    <property type="entry name" value="RnfH"/>
</dbReference>
<dbReference type="Pfam" id="PF03658">
    <property type="entry name" value="Ub-RnfH"/>
    <property type="match status" value="1"/>
</dbReference>
<organism evidence="4 5">
    <name type="scientific">Acidovorax kalamii</name>
    <dbReference type="NCBI Taxonomy" id="2004485"/>
    <lineage>
        <taxon>Bacteria</taxon>
        <taxon>Pseudomonadati</taxon>
        <taxon>Pseudomonadota</taxon>
        <taxon>Betaproteobacteria</taxon>
        <taxon>Burkholderiales</taxon>
        <taxon>Comamonadaceae</taxon>
        <taxon>Acidovorax</taxon>
    </lineage>
</organism>
<dbReference type="PANTHER" id="PTHR37483:SF1">
    <property type="entry name" value="UPF0125 PROTEIN RATB"/>
    <property type="match status" value="1"/>
</dbReference>
<keyword evidence="5" id="KW-1185">Reference proteome</keyword>
<proteinExistence type="inferred from homology"/>
<dbReference type="Gene3D" id="3.10.20.280">
    <property type="entry name" value="RnfH-like"/>
    <property type="match status" value="1"/>
</dbReference>
<reference evidence="4 5" key="1">
    <citation type="submission" date="2017-07" db="EMBL/GenBank/DDBJ databases">
        <title>Acidovorax KNDSW TSA 6 genome sequence and assembly.</title>
        <authorList>
            <person name="Mayilraj S."/>
        </authorList>
    </citation>
    <scope>NUCLEOTIDE SEQUENCE [LARGE SCALE GENOMIC DNA]</scope>
    <source>
        <strain evidence="4 5">KNDSW-TSA6</strain>
    </source>
</reference>